<gene>
    <name evidence="1" type="ORF">Pas1_07260</name>
</gene>
<evidence type="ECO:0000313" key="1">
    <source>
        <dbReference type="EMBL" id="AWW50193.1"/>
    </source>
</evidence>
<dbReference type="EMBL" id="CP030085">
    <property type="protein sequence ID" value="AWW50193.1"/>
    <property type="molecule type" value="Genomic_DNA"/>
</dbReference>
<reference evidence="2" key="1">
    <citation type="submission" date="2018-06" db="EMBL/GenBank/DDBJ databases">
        <title>Description of a new Polynucleobacter species.</title>
        <authorList>
            <person name="Hahn M.W."/>
        </authorList>
    </citation>
    <scope>NUCLEOTIDE SEQUENCE [LARGE SCALE GENOMIC DNA]</scope>
    <source>
        <strain evidence="2">MG-25-Pas1-D2</strain>
    </source>
</reference>
<protein>
    <submittedName>
        <fullName evidence="1">Type II toxin-antitoxin system RelE/ParE family toxin</fullName>
    </submittedName>
</protein>
<dbReference type="AlphaFoldDB" id="A0A2Z4JU36"/>
<dbReference type="Pfam" id="PF15781">
    <property type="entry name" value="ParE-like_toxin"/>
    <property type="match status" value="1"/>
</dbReference>
<proteinExistence type="predicted"/>
<name>A0A2Z4JU36_9BURK</name>
<sequence length="100" mass="11979">MEIHYKRPFAQFIKKASKALQLAIEDQVYEICRAPALGVQKSGDLKGFFVHKFYFNTQEYLIAYRYGETIESVEIVWIDFYKAGNHENFYIELKRFIRKK</sequence>
<dbReference type="Proteomes" id="UP000248592">
    <property type="component" value="Chromosome"/>
</dbReference>
<evidence type="ECO:0000313" key="2">
    <source>
        <dbReference type="Proteomes" id="UP000248592"/>
    </source>
</evidence>
<dbReference type="RefSeq" id="WP_112203139.1">
    <property type="nucleotide sequence ID" value="NZ_CBCSBS010000001.1"/>
</dbReference>
<organism evidence="1 2">
    <name type="scientific">Polynucleobacter paneuropaeus</name>
    <dbReference type="NCBI Taxonomy" id="2527775"/>
    <lineage>
        <taxon>Bacteria</taxon>
        <taxon>Pseudomonadati</taxon>
        <taxon>Pseudomonadota</taxon>
        <taxon>Betaproteobacteria</taxon>
        <taxon>Burkholderiales</taxon>
        <taxon>Burkholderiaceae</taxon>
        <taxon>Polynucleobacter</taxon>
    </lineage>
</organism>
<dbReference type="InterPro" id="IPR031552">
    <property type="entry name" value="ParE-like_toxin"/>
</dbReference>
<accession>A0A2Z4JU36</accession>